<dbReference type="PROSITE" id="PS00629">
    <property type="entry name" value="IMP_1"/>
    <property type="match status" value="1"/>
</dbReference>
<evidence type="ECO:0000313" key="7">
    <source>
        <dbReference type="EMBL" id="PFH58257.1"/>
    </source>
</evidence>
<dbReference type="Gene3D" id="3.40.190.80">
    <property type="match status" value="1"/>
</dbReference>
<feature type="binding site" evidence="6">
    <location>
        <position position="70"/>
    </location>
    <ligand>
        <name>Mg(2+)</name>
        <dbReference type="ChEBI" id="CHEBI:18420"/>
        <label>1</label>
        <note>catalytic</note>
    </ligand>
</feature>
<dbReference type="Gene3D" id="3.30.540.10">
    <property type="entry name" value="Fructose-1,6-Bisphosphatase, subunit A, domain 1"/>
    <property type="match status" value="1"/>
</dbReference>
<dbReference type="PANTHER" id="PTHR43200:SF2">
    <property type="entry name" value="3'(2'),5'-BISPHOSPHATE NUCLEOTIDASE"/>
    <property type="match status" value="1"/>
</dbReference>
<keyword evidence="3 6" id="KW-0479">Metal-binding</keyword>
<evidence type="ECO:0000313" key="8">
    <source>
        <dbReference type="Proteomes" id="UP000037136"/>
    </source>
</evidence>
<feature type="binding site" evidence="6">
    <location>
        <position position="130"/>
    </location>
    <ligand>
        <name>Mg(2+)</name>
        <dbReference type="ChEBI" id="CHEBI:18420"/>
        <label>1</label>
        <note>catalytic</note>
    </ligand>
</feature>
<evidence type="ECO:0000256" key="4">
    <source>
        <dbReference type="ARBA" id="ARBA00022801"/>
    </source>
</evidence>
<evidence type="ECO:0000256" key="6">
    <source>
        <dbReference type="PIRSR" id="PIRSR600760-2"/>
    </source>
</evidence>
<accession>A0A2A9PBF6</accession>
<organism evidence="7 8">
    <name type="scientific">Ophiocordyceps unilateralis</name>
    <name type="common">Zombie-ant fungus</name>
    <name type="synonym">Torrubia unilateralis</name>
    <dbReference type="NCBI Taxonomy" id="268505"/>
    <lineage>
        <taxon>Eukaryota</taxon>
        <taxon>Fungi</taxon>
        <taxon>Dikarya</taxon>
        <taxon>Ascomycota</taxon>
        <taxon>Pezizomycotina</taxon>
        <taxon>Sordariomycetes</taxon>
        <taxon>Hypocreomycetidae</taxon>
        <taxon>Hypocreales</taxon>
        <taxon>Ophiocordycipitaceae</taxon>
        <taxon>Ophiocordyceps</taxon>
    </lineage>
</organism>
<dbReference type="CDD" id="cd01517">
    <property type="entry name" value="PAP_phosphatase"/>
    <property type="match status" value="1"/>
</dbReference>
<name>A0A2A9PBF6_OPHUN</name>
<sequence length="350" mass="37414">MSAPAAWHRERQVGEAAVVRAAQLTKRVLSSVSEISKEDSSPVTVADFAAQALLTHLVRRAFPDDAVVGEEDSSVLRRDDGLRRRVYDLFSAACGDDEARPSIDAMLDLIDLGGRADGGPKGRFWAMDPIDGTAAFLRGEQYAVSLALVEDGKEVVGVIACPNLKLQKGAVHESIVEADGLGIMLSAVRGQGTNVIKLSSPDDALVPRRLERLEPPASIDRLHIVDCAIGASTGRDVMRRLAAALGAPFPGTDVWSSHVRYAALVIGGGHVLVRIASSPEEKSCIWDHAGAQLIYTEVGGRVTDLDGKAIDFTAGRHLSRNRGLVAAQADIHDKMLSLVQDLARDEPKPL</sequence>
<dbReference type="GO" id="GO:0008441">
    <property type="term" value="F:3'(2'),5'-bisphosphate nucleotidase activity"/>
    <property type="evidence" value="ECO:0007669"/>
    <property type="project" value="TreeGrafter"/>
</dbReference>
<dbReference type="Proteomes" id="UP000037136">
    <property type="component" value="Unassembled WGS sequence"/>
</dbReference>
<evidence type="ECO:0008006" key="9">
    <source>
        <dbReference type="Google" id="ProtNLM"/>
    </source>
</evidence>
<evidence type="ECO:0000256" key="5">
    <source>
        <dbReference type="ARBA" id="ARBA00022842"/>
    </source>
</evidence>
<feature type="binding site" evidence="6">
    <location>
        <position position="131"/>
    </location>
    <ligand>
        <name>Mg(2+)</name>
        <dbReference type="ChEBI" id="CHEBI:18420"/>
        <label>1</label>
        <note>catalytic</note>
    </ligand>
</feature>
<keyword evidence="4" id="KW-0378">Hydrolase</keyword>
<dbReference type="InterPro" id="IPR020583">
    <property type="entry name" value="Inositol_monoP_metal-BS"/>
</dbReference>
<comment type="similarity">
    <text evidence="2">Belongs to the inositol monophosphatase superfamily.</text>
</comment>
<feature type="binding site" evidence="6">
    <location>
        <position position="128"/>
    </location>
    <ligand>
        <name>Mg(2+)</name>
        <dbReference type="ChEBI" id="CHEBI:18420"/>
        <label>1</label>
        <note>catalytic</note>
    </ligand>
</feature>
<dbReference type="STRING" id="268505.A0A2A9PBF6"/>
<dbReference type="GO" id="GO:0046872">
    <property type="term" value="F:metal ion binding"/>
    <property type="evidence" value="ECO:0007669"/>
    <property type="project" value="UniProtKB-KW"/>
</dbReference>
<dbReference type="InterPro" id="IPR000760">
    <property type="entry name" value="Inositol_monophosphatase-like"/>
</dbReference>
<evidence type="ECO:0000256" key="3">
    <source>
        <dbReference type="ARBA" id="ARBA00022723"/>
    </source>
</evidence>
<reference evidence="7 8" key="2">
    <citation type="journal article" date="2017" name="Sci. Rep.">
        <title>Ant-infecting Ophiocordyceps genomes reveal a high diversity of potential behavioral manipulation genes and a possible major role for enterotoxins.</title>
        <authorList>
            <person name="de Bekker C."/>
            <person name="Ohm R.A."/>
            <person name="Evans H.C."/>
            <person name="Brachmann A."/>
            <person name="Hughes D.P."/>
        </authorList>
    </citation>
    <scope>NUCLEOTIDE SEQUENCE [LARGE SCALE GENOMIC DNA]</scope>
    <source>
        <strain evidence="7 8">SC16a</strain>
    </source>
</reference>
<evidence type="ECO:0000256" key="1">
    <source>
        <dbReference type="ARBA" id="ARBA00001946"/>
    </source>
</evidence>
<feature type="binding site" evidence="6">
    <location>
        <position position="287"/>
    </location>
    <ligand>
        <name>Mg(2+)</name>
        <dbReference type="ChEBI" id="CHEBI:18420"/>
        <label>1</label>
        <note>catalytic</note>
    </ligand>
</feature>
<dbReference type="PRINTS" id="PR00377">
    <property type="entry name" value="IMPHPHTASES"/>
</dbReference>
<comment type="cofactor">
    <cofactor evidence="1 6">
        <name>Mg(2+)</name>
        <dbReference type="ChEBI" id="CHEBI:18420"/>
    </cofactor>
</comment>
<comment type="caution">
    <text evidence="7">The sequence shown here is derived from an EMBL/GenBank/DDBJ whole genome shotgun (WGS) entry which is preliminary data.</text>
</comment>
<evidence type="ECO:0000256" key="2">
    <source>
        <dbReference type="ARBA" id="ARBA00009759"/>
    </source>
</evidence>
<dbReference type="EMBL" id="LAZP02000310">
    <property type="protein sequence ID" value="PFH58257.1"/>
    <property type="molecule type" value="Genomic_DNA"/>
</dbReference>
<dbReference type="InterPro" id="IPR051090">
    <property type="entry name" value="Inositol_monoP_superfamily"/>
</dbReference>
<proteinExistence type="inferred from homology"/>
<keyword evidence="8" id="KW-1185">Reference proteome</keyword>
<protein>
    <recommendedName>
        <fullName evidence="9">3'(2'),5'-bisphosphate nucleotidase</fullName>
    </recommendedName>
</protein>
<reference evidence="7 8" key="1">
    <citation type="journal article" date="2015" name="BMC Genomics">
        <title>Gene expression during zombie ant biting behavior reflects the complexity underlying fungal parasitic behavioral manipulation.</title>
        <authorList>
            <person name="de Bekker C."/>
            <person name="Ohm R.A."/>
            <person name="Loreto R.G."/>
            <person name="Sebastian A."/>
            <person name="Albert I."/>
            <person name="Merrow M."/>
            <person name="Brachmann A."/>
            <person name="Hughes D.P."/>
        </authorList>
    </citation>
    <scope>NUCLEOTIDE SEQUENCE [LARGE SCALE GENOMIC DNA]</scope>
    <source>
        <strain evidence="7 8">SC16a</strain>
    </source>
</reference>
<dbReference type="Pfam" id="PF00459">
    <property type="entry name" value="Inositol_P"/>
    <property type="match status" value="1"/>
</dbReference>
<dbReference type="GO" id="GO:0000103">
    <property type="term" value="P:sulfate assimilation"/>
    <property type="evidence" value="ECO:0007669"/>
    <property type="project" value="TreeGrafter"/>
</dbReference>
<dbReference type="SUPFAM" id="SSF56655">
    <property type="entry name" value="Carbohydrate phosphatase"/>
    <property type="match status" value="1"/>
</dbReference>
<keyword evidence="5 6" id="KW-0460">Magnesium</keyword>
<gene>
    <name evidence="7" type="ORF">XA68_13974</name>
</gene>
<dbReference type="PANTHER" id="PTHR43200">
    <property type="entry name" value="PHOSPHATASE"/>
    <property type="match status" value="1"/>
</dbReference>
<dbReference type="OrthoDB" id="411145at2759"/>
<dbReference type="AlphaFoldDB" id="A0A2A9PBF6"/>